<feature type="domain" description="CoA carboxyltransferase C-terminal" evidence="2">
    <location>
        <begin position="273"/>
        <end position="494"/>
    </location>
</feature>
<dbReference type="PROSITE" id="PS50980">
    <property type="entry name" value="COA_CT_NTER"/>
    <property type="match status" value="1"/>
</dbReference>
<dbReference type="InterPro" id="IPR029045">
    <property type="entry name" value="ClpP/crotonase-like_dom_sf"/>
</dbReference>
<dbReference type="Proteomes" id="UP001549320">
    <property type="component" value="Unassembled WGS sequence"/>
</dbReference>
<evidence type="ECO:0000313" key="3">
    <source>
        <dbReference type="EMBL" id="MET4579269.1"/>
    </source>
</evidence>
<dbReference type="RefSeq" id="WP_354447219.1">
    <property type="nucleotide sequence ID" value="NZ_JBEPSH010000009.1"/>
</dbReference>
<evidence type="ECO:0000313" key="4">
    <source>
        <dbReference type="Proteomes" id="UP001549320"/>
    </source>
</evidence>
<dbReference type="PANTHER" id="PTHR43842:SF2">
    <property type="entry name" value="PROPIONYL-COA CARBOXYLASE BETA CHAIN, MITOCHONDRIAL"/>
    <property type="match status" value="1"/>
</dbReference>
<dbReference type="Pfam" id="PF01039">
    <property type="entry name" value="Carboxyl_trans"/>
    <property type="match status" value="1"/>
</dbReference>
<proteinExistence type="predicted"/>
<comment type="caution">
    <text evidence="3">The sequence shown here is derived from an EMBL/GenBank/DDBJ whole genome shotgun (WGS) entry which is preliminary data.</text>
</comment>
<reference evidence="3 4" key="1">
    <citation type="submission" date="2024-06" db="EMBL/GenBank/DDBJ databases">
        <title>Sorghum-associated microbial communities from plants grown in Nebraska, USA.</title>
        <authorList>
            <person name="Schachtman D."/>
        </authorList>
    </citation>
    <scope>NUCLEOTIDE SEQUENCE [LARGE SCALE GENOMIC DNA]</scope>
    <source>
        <strain evidence="3 4">2709</strain>
    </source>
</reference>
<dbReference type="InterPro" id="IPR034733">
    <property type="entry name" value="AcCoA_carboxyl_beta"/>
</dbReference>
<organism evidence="3 4">
    <name type="scientific">Ottowia thiooxydans</name>
    <dbReference type="NCBI Taxonomy" id="219182"/>
    <lineage>
        <taxon>Bacteria</taxon>
        <taxon>Pseudomonadati</taxon>
        <taxon>Pseudomonadota</taxon>
        <taxon>Betaproteobacteria</taxon>
        <taxon>Burkholderiales</taxon>
        <taxon>Comamonadaceae</taxon>
        <taxon>Ottowia</taxon>
    </lineage>
</organism>
<dbReference type="PANTHER" id="PTHR43842">
    <property type="entry name" value="PROPIONYL-COA CARBOXYLASE BETA CHAIN"/>
    <property type="match status" value="1"/>
</dbReference>
<sequence length="515" mass="56158">MNQKTSAAQELQAEFERREVQALGMGGEAKLAARKASGILNARERIEKLVDPGSFMESGLFATSVVESMRDRSAGDGKVVGYARIAQRDVAVVSNDFTVMGASSSSTNSKKISHMKRTATSRGIPLIFLGESSGARMPDTMGARGMGTMLGNDPTQYMRMRETPWAGAVLGFCYGSSTWYTGFCDFSVMRKGAIMAVSSPRLVSMAVKEQIDPEEIGGWKLHSDVTGLVDMVVDTDDEALEAIKRYLAYMPGHHNEAPPVASVREGAGGDMSQILDLVPISRTQVYDVRKVVKTIFDKDSVFEMKPRFGKVAVTALARLDGHTVGVIANNPLHKGGALDTDACEKITSFIVMCDSFNIPLVMLVDTPGFMIGVDAERKRAPGKIMNFMTALQLVTVPKISIILRKSYGQAYLNMGGGRNSDEVAAWPTAEVSFMTPSFAVNIVHGLSPGDEGYEERLAEMEKGNNVYDIASIYAVQNVILPHQTRDYLIRTLQVHRLRLTGGVGKHLMQTWPSTY</sequence>
<dbReference type="EMBL" id="JBEPSH010000009">
    <property type="protein sequence ID" value="MET4579269.1"/>
    <property type="molecule type" value="Genomic_DNA"/>
</dbReference>
<dbReference type="InterPro" id="IPR051047">
    <property type="entry name" value="AccD/PCCB"/>
</dbReference>
<dbReference type="SUPFAM" id="SSF52096">
    <property type="entry name" value="ClpP/crotonase"/>
    <property type="match status" value="2"/>
</dbReference>
<dbReference type="InterPro" id="IPR011762">
    <property type="entry name" value="COA_CT_N"/>
</dbReference>
<accession>A0ABV2QE14</accession>
<evidence type="ECO:0000259" key="1">
    <source>
        <dbReference type="PROSITE" id="PS50980"/>
    </source>
</evidence>
<dbReference type="InterPro" id="IPR011763">
    <property type="entry name" value="COA_CT_C"/>
</dbReference>
<name>A0ABV2QE14_9BURK</name>
<feature type="domain" description="CoA carboxyltransferase N-terminal" evidence="1">
    <location>
        <begin position="7"/>
        <end position="262"/>
    </location>
</feature>
<keyword evidence="4" id="KW-1185">Reference proteome</keyword>
<protein>
    <submittedName>
        <fullName evidence="3">Acetyl-CoA carboxylase carboxyltransferase component</fullName>
    </submittedName>
</protein>
<dbReference type="Gene3D" id="3.90.226.10">
    <property type="entry name" value="2-enoyl-CoA Hydratase, Chain A, domain 1"/>
    <property type="match status" value="2"/>
</dbReference>
<gene>
    <name evidence="3" type="ORF">ABIE13_004397</name>
</gene>
<dbReference type="PROSITE" id="PS50989">
    <property type="entry name" value="COA_CT_CTER"/>
    <property type="match status" value="1"/>
</dbReference>
<evidence type="ECO:0000259" key="2">
    <source>
        <dbReference type="PROSITE" id="PS50989"/>
    </source>
</evidence>